<accession>A0A024P5W8</accession>
<proteinExistence type="predicted"/>
<organism evidence="3 4">
    <name type="scientific">Halobacillus karajensis</name>
    <dbReference type="NCBI Taxonomy" id="195088"/>
    <lineage>
        <taxon>Bacteria</taxon>
        <taxon>Bacillati</taxon>
        <taxon>Bacillota</taxon>
        <taxon>Bacilli</taxon>
        <taxon>Bacillales</taxon>
        <taxon>Bacillaceae</taxon>
        <taxon>Halobacillus</taxon>
    </lineage>
</organism>
<evidence type="ECO:0000256" key="1">
    <source>
        <dbReference type="SAM" id="Phobius"/>
    </source>
</evidence>
<dbReference type="AlphaFoldDB" id="A0A024P5W8"/>
<protein>
    <submittedName>
        <fullName evidence="3">Peptidoglycan L-alanyl-D-glutamate endopeptidase CwlK</fullName>
    </submittedName>
</protein>
<dbReference type="SUPFAM" id="SSF55166">
    <property type="entry name" value="Hedgehog/DD-peptidase"/>
    <property type="match status" value="1"/>
</dbReference>
<dbReference type="InterPro" id="IPR009045">
    <property type="entry name" value="Zn_M74/Hedgehog-like"/>
</dbReference>
<reference evidence="4" key="1">
    <citation type="submission" date="2014-03" db="EMBL/GenBank/DDBJ databases">
        <authorList>
            <person name="Urmite Genomes U."/>
        </authorList>
    </citation>
    <scope>NUCLEOTIDE SEQUENCE [LARGE SCALE GENOMIC DNA]</scope>
    <source>
        <strain evidence="4">HD-03</strain>
    </source>
</reference>
<dbReference type="MEROPS" id="M15.A05"/>
<dbReference type="Proteomes" id="UP000028868">
    <property type="component" value="Unassembled WGS sequence"/>
</dbReference>
<dbReference type="CDD" id="cd14845">
    <property type="entry name" value="L-Ala-D-Glu_peptidase_like"/>
    <property type="match status" value="1"/>
</dbReference>
<reference evidence="3 4" key="2">
    <citation type="submission" date="2014-05" db="EMBL/GenBank/DDBJ databases">
        <title>Draft genome sequence of Halobacillus karajensis HK-03.</title>
        <authorList>
            <person name="Khelaifia S."/>
            <person name="Croce O."/>
            <person name="Lagier J.C."/>
            <person name="Raoult D."/>
        </authorList>
    </citation>
    <scope>NUCLEOTIDE SEQUENCE [LARGE SCALE GENOMIC DNA]</scope>
    <source>
        <strain evidence="3 4">HD-03</strain>
    </source>
</reference>
<keyword evidence="1" id="KW-0472">Membrane</keyword>
<dbReference type="Pfam" id="PF13539">
    <property type="entry name" value="Peptidase_M15_4"/>
    <property type="match status" value="1"/>
</dbReference>
<gene>
    <name evidence="3" type="primary">cwlK_2</name>
    <name evidence="3" type="ORF">BN983_02316</name>
</gene>
<comment type="caution">
    <text evidence="3">The sequence shown here is derived from an EMBL/GenBank/DDBJ whole genome shotgun (WGS) entry which is preliminary data.</text>
</comment>
<dbReference type="InterPro" id="IPR052179">
    <property type="entry name" value="DD-CPase-like"/>
</dbReference>
<feature type="transmembrane region" description="Helical" evidence="1">
    <location>
        <begin position="6"/>
        <end position="25"/>
    </location>
</feature>
<dbReference type="EMBL" id="CCDI010000002">
    <property type="protein sequence ID" value="CDQ24051.1"/>
    <property type="molecule type" value="Genomic_DNA"/>
</dbReference>
<keyword evidence="4" id="KW-1185">Reference proteome</keyword>
<sequence>MRILSNLINVLFFTGIVALLFFFLLQQMEKEAPQGVFYSEDVSLPDNLHPTVKERKDELVERVREKGIQIVITEGHRSEEKQDALYAQGRSSEGEVVTHAKGGESYHNYGLAIDFALKAEGGNVIWDREYDGNGNGQSDWMETVEVAKELGFEWGGDWENFKDYPHLQMDFGLSIRELKRGKRPGDDSLNDR</sequence>
<keyword evidence="1" id="KW-0812">Transmembrane</keyword>
<name>A0A024P5W8_9BACI</name>
<evidence type="ECO:0000259" key="2">
    <source>
        <dbReference type="Pfam" id="PF13539"/>
    </source>
</evidence>
<feature type="domain" description="Peptidase M15C" evidence="2">
    <location>
        <begin position="100"/>
        <end position="169"/>
    </location>
</feature>
<evidence type="ECO:0000313" key="3">
    <source>
        <dbReference type="EMBL" id="CDQ24051.1"/>
    </source>
</evidence>
<evidence type="ECO:0000313" key="4">
    <source>
        <dbReference type="Proteomes" id="UP000028868"/>
    </source>
</evidence>
<dbReference type="RefSeq" id="WP_035508535.1">
    <property type="nucleotide sequence ID" value="NZ_CCDH010000003.1"/>
</dbReference>
<dbReference type="GO" id="GO:0008233">
    <property type="term" value="F:peptidase activity"/>
    <property type="evidence" value="ECO:0007669"/>
    <property type="project" value="InterPro"/>
</dbReference>
<keyword evidence="1" id="KW-1133">Transmembrane helix</keyword>
<dbReference type="PANTHER" id="PTHR34385">
    <property type="entry name" value="D-ALANYL-D-ALANINE CARBOXYPEPTIDASE"/>
    <property type="match status" value="1"/>
</dbReference>
<dbReference type="Gene3D" id="3.30.1380.10">
    <property type="match status" value="1"/>
</dbReference>
<dbReference type="PANTHER" id="PTHR34385:SF1">
    <property type="entry name" value="PEPTIDOGLYCAN L-ALANYL-D-GLUTAMATE ENDOPEPTIDASE CWLK"/>
    <property type="match status" value="1"/>
</dbReference>
<dbReference type="InterPro" id="IPR039561">
    <property type="entry name" value="Peptidase_M15C"/>
</dbReference>